<dbReference type="Gene3D" id="1.25.40.10">
    <property type="entry name" value="Tetratricopeptide repeat domain"/>
    <property type="match status" value="2"/>
</dbReference>
<feature type="repeat" description="TPR" evidence="1">
    <location>
        <begin position="163"/>
        <end position="196"/>
    </location>
</feature>
<dbReference type="PROSITE" id="PS50005">
    <property type="entry name" value="TPR"/>
    <property type="match status" value="1"/>
</dbReference>
<dbReference type="OrthoDB" id="435413at2759"/>
<comment type="caution">
    <text evidence="3">The sequence shown here is derived from an EMBL/GenBank/DDBJ whole genome shotgun (WGS) entry which is preliminary data.</text>
</comment>
<dbReference type="InterPro" id="IPR019734">
    <property type="entry name" value="TPR_rpt"/>
</dbReference>
<feature type="region of interest" description="Disordered" evidence="2">
    <location>
        <begin position="93"/>
        <end position="120"/>
    </location>
</feature>
<protein>
    <recommendedName>
        <fullName evidence="5">Tetratricopeptide repeat protein</fullName>
    </recommendedName>
</protein>
<name>A0A9Q0LA28_ANAIG</name>
<evidence type="ECO:0000256" key="2">
    <source>
        <dbReference type="SAM" id="MobiDB-lite"/>
    </source>
</evidence>
<dbReference type="AlphaFoldDB" id="A0A9Q0LA28"/>
<dbReference type="SUPFAM" id="SSF52266">
    <property type="entry name" value="SGNH hydrolase"/>
    <property type="match status" value="1"/>
</dbReference>
<keyword evidence="1" id="KW-0802">TPR repeat</keyword>
<organism evidence="3 4">
    <name type="scientific">Anaeramoeba ignava</name>
    <name type="common">Anaerobic marine amoeba</name>
    <dbReference type="NCBI Taxonomy" id="1746090"/>
    <lineage>
        <taxon>Eukaryota</taxon>
        <taxon>Metamonada</taxon>
        <taxon>Anaeramoebidae</taxon>
        <taxon>Anaeramoeba</taxon>
    </lineage>
</organism>
<sequence>MKIYIHYEESKPEFTFILNLSNEKIFTIENALKVFVEKYNEVNKKNLEMNNLRIIDQKGKEIRSHSIISKILNNGEDVFVVKKKIIPSKVVIHKTEKPKPNQENTTNQEKPKPKINKKKEVNKPNEILEQGILNAKKIKNKQYGFKEALEIFKTLHNNFPKSTVCLFEIADIYYQVKRYSLAREYFGKLFELEPHNWSVYYKICRCFYKESKNPEAFEMCKNLIANIQENEKQIDILNDSYVLFGKILQKRNMNNDSEIAFSLFVQVLTKNDSHLNALAEYALCLSEKGNDSEAVHVALRSIVLNQSHKKTRRTLSKVVKGNQGIEYIKKELSPLDQKLGEMFAFLAVIMKDYGSINESTLLFKQAFIFQKQSINLALNILHILEIQNNYQEAFEFAISYCEQNPTKGLQSVSCGEICEMLKNIKENKEFEFKEKLDVKETKSQIEYDKMDLDLLAFWFTIIKFLFINRYCKSLKSLSSLINLALPKQELHKTIIRNEAAYFSCIYGVLKTLSFDNLSDYPPIYVVGDSHILPISWNTINFEGQKRILFPKLITGLKIWHLRKKSCFYPKRNFEKVIPTIPNNSDLIFILGEIDTRSILFTIENCYYDNLDQGLRVLAHIYISILLNLIKQHNFRIFVHPIPPVLDQTRSVVKDFNQILKQSIPIYKNPKLLWLDFFDQLLSHDRKNLLPEFQFDEAHLNPKYISLIEKSLELKTKN</sequence>
<evidence type="ECO:0000313" key="3">
    <source>
        <dbReference type="EMBL" id="KAJ5068569.1"/>
    </source>
</evidence>
<dbReference type="OMA" id="IWHLREE"/>
<dbReference type="SMART" id="SM00028">
    <property type="entry name" value="TPR"/>
    <property type="match status" value="3"/>
</dbReference>
<dbReference type="EMBL" id="JAPDFW010000114">
    <property type="protein sequence ID" value="KAJ5068569.1"/>
    <property type="molecule type" value="Genomic_DNA"/>
</dbReference>
<accession>A0A9Q0LA28</accession>
<reference evidence="3" key="1">
    <citation type="submission" date="2022-10" db="EMBL/GenBank/DDBJ databases">
        <title>Novel sulphate-reducing endosymbionts in the free-living metamonad Anaeramoeba.</title>
        <authorList>
            <person name="Jerlstrom-Hultqvist J."/>
            <person name="Cepicka I."/>
            <person name="Gallot-Lavallee L."/>
            <person name="Salas-Leiva D."/>
            <person name="Curtis B.A."/>
            <person name="Zahonova K."/>
            <person name="Pipaliya S."/>
            <person name="Dacks J."/>
            <person name="Roger A.J."/>
        </authorList>
    </citation>
    <scope>NUCLEOTIDE SEQUENCE</scope>
    <source>
        <strain evidence="3">BMAN</strain>
    </source>
</reference>
<gene>
    <name evidence="3" type="ORF">M0811_02511</name>
</gene>
<dbReference type="InterPro" id="IPR011990">
    <property type="entry name" value="TPR-like_helical_dom_sf"/>
</dbReference>
<evidence type="ECO:0000313" key="4">
    <source>
        <dbReference type="Proteomes" id="UP001149090"/>
    </source>
</evidence>
<keyword evidence="4" id="KW-1185">Reference proteome</keyword>
<evidence type="ECO:0000256" key="1">
    <source>
        <dbReference type="PROSITE-ProRule" id="PRU00339"/>
    </source>
</evidence>
<evidence type="ECO:0008006" key="5">
    <source>
        <dbReference type="Google" id="ProtNLM"/>
    </source>
</evidence>
<dbReference type="Proteomes" id="UP001149090">
    <property type="component" value="Unassembled WGS sequence"/>
</dbReference>
<dbReference type="SUPFAM" id="SSF48452">
    <property type="entry name" value="TPR-like"/>
    <property type="match status" value="1"/>
</dbReference>
<proteinExistence type="predicted"/>